<dbReference type="EMBL" id="CP136891">
    <property type="protein sequence ID" value="WOK98277.1"/>
    <property type="molecule type" value="Genomic_DNA"/>
</dbReference>
<evidence type="ECO:0000256" key="2">
    <source>
        <dbReference type="ARBA" id="ARBA00023157"/>
    </source>
</evidence>
<dbReference type="GO" id="GO:0005576">
    <property type="term" value="C:extracellular region"/>
    <property type="evidence" value="ECO:0007669"/>
    <property type="project" value="InterPro"/>
</dbReference>
<dbReference type="Gene3D" id="2.10.69.10">
    <property type="entry name" value="Cysteine Protease (Bromelain) Inhibitor, subunit H"/>
    <property type="match status" value="1"/>
</dbReference>
<feature type="domain" description="Bowman-Birk serine protease inhibitors family" evidence="3">
    <location>
        <begin position="35"/>
        <end position="78"/>
    </location>
</feature>
<evidence type="ECO:0000313" key="5">
    <source>
        <dbReference type="Proteomes" id="UP001327560"/>
    </source>
</evidence>
<organism evidence="4 5">
    <name type="scientific">Canna indica</name>
    <name type="common">Indian-shot</name>
    <dbReference type="NCBI Taxonomy" id="4628"/>
    <lineage>
        <taxon>Eukaryota</taxon>
        <taxon>Viridiplantae</taxon>
        <taxon>Streptophyta</taxon>
        <taxon>Embryophyta</taxon>
        <taxon>Tracheophyta</taxon>
        <taxon>Spermatophyta</taxon>
        <taxon>Magnoliopsida</taxon>
        <taxon>Liliopsida</taxon>
        <taxon>Zingiberales</taxon>
        <taxon>Cannaceae</taxon>
        <taxon>Canna</taxon>
    </lineage>
</organism>
<accession>A0AAQ3JY57</accession>
<proteinExistence type="predicted"/>
<dbReference type="Proteomes" id="UP001327560">
    <property type="component" value="Chromosome 2"/>
</dbReference>
<evidence type="ECO:0000313" key="4">
    <source>
        <dbReference type="EMBL" id="WOK98277.1"/>
    </source>
</evidence>
<dbReference type="InterPro" id="IPR000877">
    <property type="entry name" value="Prot_inh_BBI"/>
</dbReference>
<dbReference type="SMART" id="SM00269">
    <property type="entry name" value="BowB"/>
    <property type="match status" value="1"/>
</dbReference>
<sequence>MTSCMVVDGFNLADATAEAAVVHGEGEEWEATAEQCHCHDLVQSCHPSCRNCVRSPLSVLPPMYQCMDRIPNFCHRRCSSEPLLGQ</sequence>
<keyword evidence="5" id="KW-1185">Reference proteome</keyword>
<protein>
    <submittedName>
        <fullName evidence="4">Bowman-Birk type proteinase inhibitor DE-4-like</fullName>
    </submittedName>
</protein>
<dbReference type="SUPFAM" id="SSF57247">
    <property type="entry name" value="Bowman-Birk inhibitor, BBI"/>
    <property type="match status" value="1"/>
</dbReference>
<dbReference type="InterPro" id="IPR035995">
    <property type="entry name" value="Bowman-Birk_prot_inh"/>
</dbReference>
<reference evidence="4 5" key="1">
    <citation type="submission" date="2023-10" db="EMBL/GenBank/DDBJ databases">
        <title>Chromosome-scale genome assembly provides insights into flower coloration mechanisms of Canna indica.</title>
        <authorList>
            <person name="Li C."/>
        </authorList>
    </citation>
    <scope>NUCLEOTIDE SEQUENCE [LARGE SCALE GENOMIC DNA]</scope>
    <source>
        <tissue evidence="4">Flower</tissue>
    </source>
</reference>
<dbReference type="AlphaFoldDB" id="A0AAQ3JY57"/>
<dbReference type="GO" id="GO:0004867">
    <property type="term" value="F:serine-type endopeptidase inhibitor activity"/>
    <property type="evidence" value="ECO:0007669"/>
    <property type="project" value="InterPro"/>
</dbReference>
<name>A0AAQ3JY57_9LILI</name>
<gene>
    <name evidence="4" type="ORF">Cni_G06987</name>
</gene>
<keyword evidence="2" id="KW-1015">Disulfide bond</keyword>
<dbReference type="CDD" id="cd00023">
    <property type="entry name" value="BBI"/>
    <property type="match status" value="1"/>
</dbReference>
<keyword evidence="1" id="KW-0646">Protease inhibitor</keyword>
<evidence type="ECO:0000256" key="1">
    <source>
        <dbReference type="ARBA" id="ARBA00022690"/>
    </source>
</evidence>
<evidence type="ECO:0000259" key="3">
    <source>
        <dbReference type="SMART" id="SM00269"/>
    </source>
</evidence>